<comment type="caution">
    <text evidence="2">The sequence shown here is derived from an EMBL/GenBank/DDBJ whole genome shotgun (WGS) entry which is preliminary data.</text>
</comment>
<gene>
    <name evidence="2" type="ORF">C8N34_12536</name>
</gene>
<name>A0A2T6AG61_9RHOB</name>
<organism evidence="2 3">
    <name type="scientific">Gemmobacter caeni</name>
    <dbReference type="NCBI Taxonomy" id="589035"/>
    <lineage>
        <taxon>Bacteria</taxon>
        <taxon>Pseudomonadati</taxon>
        <taxon>Pseudomonadota</taxon>
        <taxon>Alphaproteobacteria</taxon>
        <taxon>Rhodobacterales</taxon>
        <taxon>Paracoccaceae</taxon>
        <taxon>Gemmobacter</taxon>
    </lineage>
</organism>
<keyword evidence="1" id="KW-0812">Transmembrane</keyword>
<evidence type="ECO:0000313" key="3">
    <source>
        <dbReference type="Proteomes" id="UP000244224"/>
    </source>
</evidence>
<keyword evidence="3" id="KW-1185">Reference proteome</keyword>
<proteinExistence type="predicted"/>
<dbReference type="AlphaFoldDB" id="A0A2T6AG61"/>
<reference evidence="2 3" key="1">
    <citation type="submission" date="2018-04" db="EMBL/GenBank/DDBJ databases">
        <title>Genomic Encyclopedia of Archaeal and Bacterial Type Strains, Phase II (KMG-II): from individual species to whole genera.</title>
        <authorList>
            <person name="Goeker M."/>
        </authorList>
    </citation>
    <scope>NUCLEOTIDE SEQUENCE [LARGE SCALE GENOMIC DNA]</scope>
    <source>
        <strain evidence="2 3">DSM 21823</strain>
    </source>
</reference>
<evidence type="ECO:0000313" key="2">
    <source>
        <dbReference type="EMBL" id="PTX42813.1"/>
    </source>
</evidence>
<protein>
    <submittedName>
        <fullName evidence="2">Uncharacterized protein</fullName>
    </submittedName>
</protein>
<dbReference type="Proteomes" id="UP000244224">
    <property type="component" value="Unassembled WGS sequence"/>
</dbReference>
<evidence type="ECO:0000256" key="1">
    <source>
        <dbReference type="SAM" id="Phobius"/>
    </source>
</evidence>
<keyword evidence="1" id="KW-0472">Membrane</keyword>
<sequence>MGLATRKGAAGQSIPAGLCLCLCLGGAAQAHVPGHGDGPVAGVPIAEITHGQMPIIADHAGEILALAARVAGDTDFARILNYARIQRAWCGWGLVPGSISDEISPFNACSHAWLAATRELILRMDAAGTSAQARDLARRIDAEMLMSQTALDLCAYSASPYDTAGLVRPVWADVLRHPASLGSIGGVGLLALALAALALRWLLRPVSAVAA</sequence>
<feature type="transmembrane region" description="Helical" evidence="1">
    <location>
        <begin position="184"/>
        <end position="203"/>
    </location>
</feature>
<dbReference type="EMBL" id="QBKP01000025">
    <property type="protein sequence ID" value="PTX42813.1"/>
    <property type="molecule type" value="Genomic_DNA"/>
</dbReference>
<accession>A0A2T6AG61</accession>
<keyword evidence="1" id="KW-1133">Transmembrane helix</keyword>